<dbReference type="Proteomes" id="UP000537825">
    <property type="component" value="Unassembled WGS sequence"/>
</dbReference>
<sequence length="146" mass="15462">MSESRVLRRPRFRTALALLLALPLASACNPEPGADAPVQATSNLASVITNTSFETNTSGWSGWQGTLTREARTGAPDGQYVGRVTVSGAATMYSLDGAQSGIPNAPQGQLGHPDGDRPERHAAEQQRRRQRADRLGRGLGAEVARA</sequence>
<feature type="signal peptide" evidence="2">
    <location>
        <begin position="1"/>
        <end position="27"/>
    </location>
</feature>
<comment type="caution">
    <text evidence="3">The sequence shown here is derived from an EMBL/GenBank/DDBJ whole genome shotgun (WGS) entry which is preliminary data.</text>
</comment>
<dbReference type="EMBL" id="JAAAPK010000002">
    <property type="protein sequence ID" value="NBC40140.1"/>
    <property type="molecule type" value="Genomic_DNA"/>
</dbReference>
<dbReference type="PROSITE" id="PS51257">
    <property type="entry name" value="PROKAR_LIPOPROTEIN"/>
    <property type="match status" value="1"/>
</dbReference>
<reference evidence="3 4" key="1">
    <citation type="submission" date="2020-01" db="EMBL/GenBank/DDBJ databases">
        <title>The draft genome sequence of Corallococcus exiguus DSM 14696.</title>
        <authorList>
            <person name="Zhang X."/>
            <person name="Zhu H."/>
        </authorList>
    </citation>
    <scope>NUCLEOTIDE SEQUENCE [LARGE SCALE GENOMIC DNA]</scope>
    <source>
        <strain evidence="3 4">DSM 14696</strain>
    </source>
</reference>
<evidence type="ECO:0000313" key="3">
    <source>
        <dbReference type="EMBL" id="NBC40140.1"/>
    </source>
</evidence>
<feature type="chain" id="PRO_5031369859" evidence="2">
    <location>
        <begin position="28"/>
        <end position="146"/>
    </location>
</feature>
<evidence type="ECO:0000256" key="2">
    <source>
        <dbReference type="SAM" id="SignalP"/>
    </source>
</evidence>
<feature type="region of interest" description="Disordered" evidence="1">
    <location>
        <begin position="96"/>
        <end position="146"/>
    </location>
</feature>
<gene>
    <name evidence="3" type="ORF">GTZ93_09885</name>
</gene>
<name>A0A7X5BQR0_9BACT</name>
<dbReference type="Gene3D" id="2.60.120.260">
    <property type="entry name" value="Galactose-binding domain-like"/>
    <property type="match status" value="1"/>
</dbReference>
<dbReference type="RefSeq" id="WP_139916152.1">
    <property type="nucleotide sequence ID" value="NZ_CBCSLE010000009.1"/>
</dbReference>
<feature type="compositionally biased region" description="Basic and acidic residues" evidence="1">
    <location>
        <begin position="113"/>
        <end position="136"/>
    </location>
</feature>
<protein>
    <submittedName>
        <fullName evidence="3">Uncharacterized protein</fullName>
    </submittedName>
</protein>
<organism evidence="3 4">
    <name type="scientific">Corallococcus exiguus</name>
    <dbReference type="NCBI Taxonomy" id="83462"/>
    <lineage>
        <taxon>Bacteria</taxon>
        <taxon>Pseudomonadati</taxon>
        <taxon>Myxococcota</taxon>
        <taxon>Myxococcia</taxon>
        <taxon>Myxococcales</taxon>
        <taxon>Cystobacterineae</taxon>
        <taxon>Myxococcaceae</taxon>
        <taxon>Corallococcus</taxon>
    </lineage>
</organism>
<accession>A0A7X5BQR0</accession>
<evidence type="ECO:0000313" key="4">
    <source>
        <dbReference type="Proteomes" id="UP000537825"/>
    </source>
</evidence>
<keyword evidence="4" id="KW-1185">Reference proteome</keyword>
<evidence type="ECO:0000256" key="1">
    <source>
        <dbReference type="SAM" id="MobiDB-lite"/>
    </source>
</evidence>
<proteinExistence type="predicted"/>
<dbReference type="AlphaFoldDB" id="A0A7X5BQR0"/>
<keyword evidence="2" id="KW-0732">Signal</keyword>